<dbReference type="SMART" id="SM00043">
    <property type="entry name" value="CY"/>
    <property type="match status" value="1"/>
</dbReference>
<dbReference type="Gene3D" id="3.10.450.10">
    <property type="match status" value="1"/>
</dbReference>
<evidence type="ECO:0000259" key="7">
    <source>
        <dbReference type="SMART" id="SM00043"/>
    </source>
</evidence>
<keyword evidence="8" id="KW-1185">Reference proteome</keyword>
<keyword evidence="4" id="KW-0646">Protease inhibitor</keyword>
<dbReference type="InterPro" id="IPR018073">
    <property type="entry name" value="Prot_inh_cystat_CS"/>
</dbReference>
<dbReference type="FunCoup" id="A0A6P5K951">
    <property type="interactions" value="365"/>
</dbReference>
<dbReference type="KEGG" id="pcw:110208051"/>
<keyword evidence="3" id="KW-0963">Cytoplasm</keyword>
<dbReference type="CDD" id="cd00042">
    <property type="entry name" value="CY"/>
    <property type="match status" value="1"/>
</dbReference>
<evidence type="ECO:0000256" key="1">
    <source>
        <dbReference type="ARBA" id="ARBA00004496"/>
    </source>
</evidence>
<dbReference type="GeneID" id="110208051"/>
<evidence type="ECO:0000256" key="6">
    <source>
        <dbReference type="SAM" id="MobiDB-lite"/>
    </source>
</evidence>
<dbReference type="GO" id="GO:0005829">
    <property type="term" value="C:cytosol"/>
    <property type="evidence" value="ECO:0007669"/>
    <property type="project" value="TreeGrafter"/>
</dbReference>
<evidence type="ECO:0000256" key="2">
    <source>
        <dbReference type="ARBA" id="ARBA00009403"/>
    </source>
</evidence>
<dbReference type="Proteomes" id="UP000515140">
    <property type="component" value="Unplaced"/>
</dbReference>
<dbReference type="InterPro" id="IPR046350">
    <property type="entry name" value="Cystatin_sf"/>
</dbReference>
<dbReference type="PANTHER" id="PTHR11414">
    <property type="entry name" value="CYSTATIN FAMILY MEMBER"/>
    <property type="match status" value="1"/>
</dbReference>
<comment type="subcellular location">
    <subcellularLocation>
        <location evidence="1">Cytoplasm</location>
    </subcellularLocation>
</comment>
<feature type="region of interest" description="Disordered" evidence="6">
    <location>
        <begin position="77"/>
        <end position="97"/>
    </location>
</feature>
<evidence type="ECO:0000313" key="9">
    <source>
        <dbReference type="RefSeq" id="XP_020841509.1"/>
    </source>
</evidence>
<dbReference type="SUPFAM" id="SSF54403">
    <property type="entry name" value="Cystatin/monellin"/>
    <property type="match status" value="1"/>
</dbReference>
<proteinExistence type="inferred from homology"/>
<evidence type="ECO:0000256" key="3">
    <source>
        <dbReference type="ARBA" id="ARBA00022490"/>
    </source>
</evidence>
<dbReference type="GO" id="GO:0004869">
    <property type="term" value="F:cysteine-type endopeptidase inhibitor activity"/>
    <property type="evidence" value="ECO:0007669"/>
    <property type="project" value="UniProtKB-KW"/>
</dbReference>
<comment type="similarity">
    <text evidence="2">Belongs to the cystatin family.</text>
</comment>
<accession>A0A6P5K951</accession>
<dbReference type="InParanoid" id="A0A6P5K951"/>
<dbReference type="FunFam" id="3.10.450.10:FF:000001">
    <property type="entry name" value="Cystatin-A"/>
    <property type="match status" value="1"/>
</dbReference>
<gene>
    <name evidence="9" type="primary">LOC110208051</name>
</gene>
<organism evidence="8 9">
    <name type="scientific">Phascolarctos cinereus</name>
    <name type="common">Koala</name>
    <dbReference type="NCBI Taxonomy" id="38626"/>
    <lineage>
        <taxon>Eukaryota</taxon>
        <taxon>Metazoa</taxon>
        <taxon>Chordata</taxon>
        <taxon>Craniata</taxon>
        <taxon>Vertebrata</taxon>
        <taxon>Euteleostomi</taxon>
        <taxon>Mammalia</taxon>
        <taxon>Metatheria</taxon>
        <taxon>Diprotodontia</taxon>
        <taxon>Phascolarctidae</taxon>
        <taxon>Phascolarctos</taxon>
    </lineage>
</organism>
<dbReference type="PRINTS" id="PR00295">
    <property type="entry name" value="STEFINA"/>
</dbReference>
<dbReference type="Pfam" id="PF00031">
    <property type="entry name" value="Cystatin"/>
    <property type="match status" value="1"/>
</dbReference>
<dbReference type="PANTHER" id="PTHR11414:SF20">
    <property type="entry name" value="CYSTATIN-A"/>
    <property type="match status" value="1"/>
</dbReference>
<dbReference type="PROSITE" id="PS00287">
    <property type="entry name" value="CYSTATIN"/>
    <property type="match status" value="1"/>
</dbReference>
<reference evidence="9" key="1">
    <citation type="submission" date="2025-08" db="UniProtKB">
        <authorList>
            <consortium name="RefSeq"/>
        </authorList>
    </citation>
    <scope>IDENTIFICATION</scope>
    <source>
        <tissue evidence="9">Spleen</tissue>
    </source>
</reference>
<name>A0A6P5K951_PHACI</name>
<evidence type="ECO:0000256" key="4">
    <source>
        <dbReference type="ARBA" id="ARBA00022690"/>
    </source>
</evidence>
<keyword evidence="5" id="KW-0789">Thiol protease inhibitor</keyword>
<evidence type="ECO:0000256" key="5">
    <source>
        <dbReference type="ARBA" id="ARBA00022704"/>
    </source>
</evidence>
<protein>
    <submittedName>
        <fullName evidence="9">Cystatin-A1-like</fullName>
    </submittedName>
</protein>
<dbReference type="AlphaFoldDB" id="A0A6P5K951"/>
<dbReference type="RefSeq" id="XP_020841509.1">
    <property type="nucleotide sequence ID" value="XM_020985850.1"/>
</dbReference>
<sequence>MLGGLDETQPATPEIQKIVDEVKPQLEKKSNEKYDSFEAVNYRTQTVAGTIYYVKVHVGGDRYIHLKIYEPLPQENKPVELSDYQTGKAKNDDVGSF</sequence>
<dbReference type="InterPro" id="IPR001713">
    <property type="entry name" value="Prot_inh_stefin"/>
</dbReference>
<feature type="domain" description="Cystatin" evidence="7">
    <location>
        <begin position="1"/>
        <end position="97"/>
    </location>
</feature>
<evidence type="ECO:0000313" key="8">
    <source>
        <dbReference type="Proteomes" id="UP000515140"/>
    </source>
</evidence>
<dbReference type="InterPro" id="IPR000010">
    <property type="entry name" value="Cystatin_dom"/>
</dbReference>